<gene>
    <name evidence="1" type="ORF">GUITHDRAFT_116760</name>
</gene>
<dbReference type="EMBL" id="JH993064">
    <property type="protein sequence ID" value="EKX37034.1"/>
    <property type="molecule type" value="Genomic_DNA"/>
</dbReference>
<name>L1IMA4_GUITC</name>
<dbReference type="RefSeq" id="XP_005824014.1">
    <property type="nucleotide sequence ID" value="XM_005823957.1"/>
</dbReference>
<sequence>MSDVLWMGYYAHRGVFRIVPLEASTKLDGNGFLGTDGWMPGDYGALESVWTLDGNWSPDGTLYDPPCTEAAAGTKY</sequence>
<dbReference type="GeneID" id="17293809"/>
<dbReference type="PaxDb" id="55529-EKX37034"/>
<dbReference type="EnsemblProtists" id="EKX37034">
    <property type="protein sequence ID" value="EKX37034"/>
    <property type="gene ID" value="GUITHDRAFT_116760"/>
</dbReference>
<dbReference type="Proteomes" id="UP000011087">
    <property type="component" value="Unassembled WGS sequence"/>
</dbReference>
<dbReference type="AlphaFoldDB" id="L1IMA4"/>
<proteinExistence type="predicted"/>
<evidence type="ECO:0000313" key="3">
    <source>
        <dbReference type="Proteomes" id="UP000011087"/>
    </source>
</evidence>
<reference evidence="3" key="2">
    <citation type="submission" date="2012-11" db="EMBL/GenBank/DDBJ databases">
        <authorList>
            <person name="Kuo A."/>
            <person name="Curtis B.A."/>
            <person name="Tanifuji G."/>
            <person name="Burki F."/>
            <person name="Gruber A."/>
            <person name="Irimia M."/>
            <person name="Maruyama S."/>
            <person name="Arias M.C."/>
            <person name="Ball S.G."/>
            <person name="Gile G.H."/>
            <person name="Hirakawa Y."/>
            <person name="Hopkins J.F."/>
            <person name="Rensing S.A."/>
            <person name="Schmutz J."/>
            <person name="Symeonidi A."/>
            <person name="Elias M."/>
            <person name="Eveleigh R.J."/>
            <person name="Herman E.K."/>
            <person name="Klute M.J."/>
            <person name="Nakayama T."/>
            <person name="Obornik M."/>
            <person name="Reyes-Prieto A."/>
            <person name="Armbrust E.V."/>
            <person name="Aves S.J."/>
            <person name="Beiko R.G."/>
            <person name="Coutinho P."/>
            <person name="Dacks J.B."/>
            <person name="Durnford D.G."/>
            <person name="Fast N.M."/>
            <person name="Green B.R."/>
            <person name="Grisdale C."/>
            <person name="Hempe F."/>
            <person name="Henrissat B."/>
            <person name="Hoppner M.P."/>
            <person name="Ishida K.-I."/>
            <person name="Kim E."/>
            <person name="Koreny L."/>
            <person name="Kroth P.G."/>
            <person name="Liu Y."/>
            <person name="Malik S.-B."/>
            <person name="Maier U.G."/>
            <person name="McRose D."/>
            <person name="Mock T."/>
            <person name="Neilson J.A."/>
            <person name="Onodera N.T."/>
            <person name="Poole A.M."/>
            <person name="Pritham E.J."/>
            <person name="Richards T.A."/>
            <person name="Rocap G."/>
            <person name="Roy S.W."/>
            <person name="Sarai C."/>
            <person name="Schaack S."/>
            <person name="Shirato S."/>
            <person name="Slamovits C.H."/>
            <person name="Spencer D.F."/>
            <person name="Suzuki S."/>
            <person name="Worden A.Z."/>
            <person name="Zauner S."/>
            <person name="Barry K."/>
            <person name="Bell C."/>
            <person name="Bharti A.K."/>
            <person name="Crow J.A."/>
            <person name="Grimwood J."/>
            <person name="Kramer R."/>
            <person name="Lindquist E."/>
            <person name="Lucas S."/>
            <person name="Salamov A."/>
            <person name="McFadden G.I."/>
            <person name="Lane C.E."/>
            <person name="Keeling P.J."/>
            <person name="Gray M.W."/>
            <person name="Grigoriev I.V."/>
            <person name="Archibald J.M."/>
        </authorList>
    </citation>
    <scope>NUCLEOTIDE SEQUENCE</scope>
    <source>
        <strain evidence="3">CCMP2712</strain>
    </source>
</reference>
<evidence type="ECO:0000313" key="2">
    <source>
        <dbReference type="EnsemblProtists" id="EKX37034"/>
    </source>
</evidence>
<reference evidence="1 3" key="1">
    <citation type="journal article" date="2012" name="Nature">
        <title>Algal genomes reveal evolutionary mosaicism and the fate of nucleomorphs.</title>
        <authorList>
            <consortium name="DOE Joint Genome Institute"/>
            <person name="Curtis B.A."/>
            <person name="Tanifuji G."/>
            <person name="Burki F."/>
            <person name="Gruber A."/>
            <person name="Irimia M."/>
            <person name="Maruyama S."/>
            <person name="Arias M.C."/>
            <person name="Ball S.G."/>
            <person name="Gile G.H."/>
            <person name="Hirakawa Y."/>
            <person name="Hopkins J.F."/>
            <person name="Kuo A."/>
            <person name="Rensing S.A."/>
            <person name="Schmutz J."/>
            <person name="Symeonidi A."/>
            <person name="Elias M."/>
            <person name="Eveleigh R.J."/>
            <person name="Herman E.K."/>
            <person name="Klute M.J."/>
            <person name="Nakayama T."/>
            <person name="Obornik M."/>
            <person name="Reyes-Prieto A."/>
            <person name="Armbrust E.V."/>
            <person name="Aves S.J."/>
            <person name="Beiko R.G."/>
            <person name="Coutinho P."/>
            <person name="Dacks J.B."/>
            <person name="Durnford D.G."/>
            <person name="Fast N.M."/>
            <person name="Green B.R."/>
            <person name="Grisdale C.J."/>
            <person name="Hempel F."/>
            <person name="Henrissat B."/>
            <person name="Hoppner M.P."/>
            <person name="Ishida K."/>
            <person name="Kim E."/>
            <person name="Koreny L."/>
            <person name="Kroth P.G."/>
            <person name="Liu Y."/>
            <person name="Malik S.B."/>
            <person name="Maier U.G."/>
            <person name="McRose D."/>
            <person name="Mock T."/>
            <person name="Neilson J.A."/>
            <person name="Onodera N.T."/>
            <person name="Poole A.M."/>
            <person name="Pritham E.J."/>
            <person name="Richards T.A."/>
            <person name="Rocap G."/>
            <person name="Roy S.W."/>
            <person name="Sarai C."/>
            <person name="Schaack S."/>
            <person name="Shirato S."/>
            <person name="Slamovits C.H."/>
            <person name="Spencer D.F."/>
            <person name="Suzuki S."/>
            <person name="Worden A.Z."/>
            <person name="Zauner S."/>
            <person name="Barry K."/>
            <person name="Bell C."/>
            <person name="Bharti A.K."/>
            <person name="Crow J.A."/>
            <person name="Grimwood J."/>
            <person name="Kramer R."/>
            <person name="Lindquist E."/>
            <person name="Lucas S."/>
            <person name="Salamov A."/>
            <person name="McFadden G.I."/>
            <person name="Lane C.E."/>
            <person name="Keeling P.J."/>
            <person name="Gray M.W."/>
            <person name="Grigoriev I.V."/>
            <person name="Archibald J.M."/>
        </authorList>
    </citation>
    <scope>NUCLEOTIDE SEQUENCE</scope>
    <source>
        <strain evidence="1 3">CCMP2712</strain>
    </source>
</reference>
<dbReference type="HOGENOM" id="CLU_2676312_0_0_1"/>
<protein>
    <submittedName>
        <fullName evidence="1 2">Uncharacterized protein</fullName>
    </submittedName>
</protein>
<keyword evidence="3" id="KW-1185">Reference proteome</keyword>
<evidence type="ECO:0000313" key="1">
    <source>
        <dbReference type="EMBL" id="EKX37034.1"/>
    </source>
</evidence>
<organism evidence="1">
    <name type="scientific">Guillardia theta (strain CCMP2712)</name>
    <name type="common">Cryptophyte</name>
    <dbReference type="NCBI Taxonomy" id="905079"/>
    <lineage>
        <taxon>Eukaryota</taxon>
        <taxon>Cryptophyceae</taxon>
        <taxon>Pyrenomonadales</taxon>
        <taxon>Geminigeraceae</taxon>
        <taxon>Guillardia</taxon>
    </lineage>
</organism>
<reference evidence="2" key="3">
    <citation type="submission" date="2015-06" db="UniProtKB">
        <authorList>
            <consortium name="EnsemblProtists"/>
        </authorList>
    </citation>
    <scope>IDENTIFICATION</scope>
</reference>
<accession>L1IMA4</accession>
<dbReference type="KEGG" id="gtt:GUITHDRAFT_116760"/>